<dbReference type="STRING" id="396323.VH98_07845"/>
<dbReference type="InterPro" id="IPR049003">
    <property type="entry name" value="PgaA_barrel"/>
</dbReference>
<dbReference type="Pfam" id="PF21197">
    <property type="entry name" value="PgaA_barrel"/>
    <property type="match status" value="1"/>
</dbReference>
<feature type="domain" description="PgaA membrane beta barrel" evidence="2">
    <location>
        <begin position="552"/>
        <end position="813"/>
    </location>
</feature>
<dbReference type="NCBIfam" id="TIGR03939">
    <property type="entry name" value="PGA_TPR_OMP"/>
    <property type="match status" value="1"/>
</dbReference>
<reference evidence="3 4" key="1">
    <citation type="submission" date="2013-10" db="EMBL/GenBank/DDBJ databases">
        <title>The Genome Sequence of Acinetobacter brisouii CIP 110357.</title>
        <authorList>
            <consortium name="The Broad Institute Genomics Platform"/>
            <consortium name="The Broad Institute Genome Sequencing Center for Infectious Disease"/>
            <person name="Cerqueira G."/>
            <person name="Feldgarden M."/>
            <person name="Courvalin P."/>
            <person name="Grillot-Courvalin C."/>
            <person name="Clermont D."/>
            <person name="Rocha E."/>
            <person name="Yoon E.-J."/>
            <person name="Nemec A."/>
            <person name="Young S.K."/>
            <person name="Zeng Q."/>
            <person name="Gargeya S."/>
            <person name="Fitzgerald M."/>
            <person name="Abouelleil A."/>
            <person name="Alvarado L."/>
            <person name="Berlin A.M."/>
            <person name="Chapman S.B."/>
            <person name="Gainer-Dewar J."/>
            <person name="Goldberg J."/>
            <person name="Gnerre S."/>
            <person name="Griggs A."/>
            <person name="Gujja S."/>
            <person name="Hansen M."/>
            <person name="Howarth C."/>
            <person name="Imamovic A."/>
            <person name="Ireland A."/>
            <person name="Larimer J."/>
            <person name="McCowan C."/>
            <person name="Murphy C."/>
            <person name="Pearson M."/>
            <person name="Poon T.W."/>
            <person name="Priest M."/>
            <person name="Roberts A."/>
            <person name="Saif S."/>
            <person name="Shea T."/>
            <person name="Sykes S."/>
            <person name="Wortman J."/>
            <person name="Nusbaum C."/>
            <person name="Birren B."/>
        </authorList>
    </citation>
    <scope>NUCLEOTIDE SEQUENCE [LARGE SCALE GENOMIC DNA]</scope>
    <source>
        <strain evidence="3 4">CIP 110357</strain>
    </source>
</reference>
<dbReference type="GO" id="GO:1901515">
    <property type="term" value="F:poly-beta-1,6-N-acetyl-D-glucosamine transmembrane transporter activity"/>
    <property type="evidence" value="ECO:0007669"/>
    <property type="project" value="InterPro"/>
</dbReference>
<feature type="chain" id="PRO_5004712406" evidence="1">
    <location>
        <begin position="30"/>
        <end position="825"/>
    </location>
</feature>
<evidence type="ECO:0000313" key="3">
    <source>
        <dbReference type="EMBL" id="ESK52671.1"/>
    </source>
</evidence>
<dbReference type="Proteomes" id="UP000018418">
    <property type="component" value="Unassembled WGS sequence"/>
</dbReference>
<dbReference type="InterPro" id="IPR019734">
    <property type="entry name" value="TPR_rpt"/>
</dbReference>
<dbReference type="PATRIC" id="fig|1341683.3.peg.824"/>
<evidence type="ECO:0000313" key="4">
    <source>
        <dbReference type="Proteomes" id="UP000018418"/>
    </source>
</evidence>
<dbReference type="EMBL" id="AYEU01000003">
    <property type="protein sequence ID" value="ESK52671.1"/>
    <property type="molecule type" value="Genomic_DNA"/>
</dbReference>
<dbReference type="HOGENOM" id="CLU_019217_0_0_6"/>
<dbReference type="RefSeq" id="WP_004903823.1">
    <property type="nucleotide sequence ID" value="NZ_BBTI01000001.1"/>
</dbReference>
<proteinExistence type="predicted"/>
<dbReference type="OrthoDB" id="5405060at2"/>
<dbReference type="InterPro" id="IPR023870">
    <property type="entry name" value="PGA_export_porin_PgaA"/>
</dbReference>
<dbReference type="SUPFAM" id="SSF48452">
    <property type="entry name" value="TPR-like"/>
    <property type="match status" value="2"/>
</dbReference>
<dbReference type="InterPro" id="IPR011990">
    <property type="entry name" value="TPR-like_helical_dom_sf"/>
</dbReference>
<accession>V2UVL6</accession>
<feature type="signal peptide" evidence="1">
    <location>
        <begin position="1"/>
        <end position="29"/>
    </location>
</feature>
<dbReference type="Gene3D" id="1.25.40.10">
    <property type="entry name" value="Tetratricopeptide repeat domain"/>
    <property type="match status" value="3"/>
</dbReference>
<keyword evidence="1" id="KW-0732">Signal</keyword>
<keyword evidence="4" id="KW-1185">Reference proteome</keyword>
<dbReference type="Pfam" id="PF13174">
    <property type="entry name" value="TPR_6"/>
    <property type="match status" value="1"/>
</dbReference>
<evidence type="ECO:0000256" key="1">
    <source>
        <dbReference type="SAM" id="SignalP"/>
    </source>
</evidence>
<dbReference type="AlphaFoldDB" id="V2UVL6"/>
<organism evidence="3 4">
    <name type="scientific">Acinetobacter brisouii CIP 110357</name>
    <dbReference type="NCBI Taxonomy" id="1341683"/>
    <lineage>
        <taxon>Bacteria</taxon>
        <taxon>Pseudomonadati</taxon>
        <taxon>Pseudomonadota</taxon>
        <taxon>Gammaproteobacteria</taxon>
        <taxon>Moraxellales</taxon>
        <taxon>Moraxellaceae</taxon>
        <taxon>Acinetobacter</taxon>
    </lineage>
</organism>
<sequence length="825" mass="95757">MPKLSIFNYRSAISCITSLLIIPISVAHATEESVELKSSREKAVVLVRQGQIEQGMSLFHSLISQYPDDQIVLADYLTLRFQTQKFNQDDVALLQRIQPNKFPEYAQIPVIQGVRDLQQFNLALAWLKKFEPYNKNVQLQVMKAVLYAELNQPQDAVATLKGISLSALNADQLTQVSYAYRISGKPIESLNAAGLAYQKAPESVSVQEEYFYALIDSRALLEAEQFLKAHPSLNDKKSNLSLNLELLQFSQDIKHAIAHYKYLSNHGEGDKVSYADLDKCLAKATDLQKQVSREKPGYFNFYYNYIYALSFRGRSTEAIEYAQQLNRPYADMPAYVRHALANAYLRIKQPQQAETLYLSLLKEKNYPDMEVYSGLYYSYLEQEKFQQADQLIKDVDHLIPTYHYGNAKGEDKTTADDRYEYISLKGLNFAHRNELNTSEKYYQDIVAKTPNNSLYLNNLAMIQRWREQPLHSQKTLARLTGREPDKTTLINQMKNEQDLGNIQAWKKDLSHLLELYPDDSGVMESRKEMADRDHFSITHETTWGHSNSDQVNQSLRGTRDLDSYTRLNSPWMHDNYRVFAFSQNRSGHFDIGNIQDNRYGLGLEWASNRKDLTLALSQNSHQDKTGVDINWSQWLNDNWQYRLQYNSQAPIPLQALRNKQDGKLYSTSILWRQNESRSAGLTYAYTDISDGNKQQDWTFDFTQRLQASPHHITDMLVSAGYGTNSKQEPLYFSPEQYYAMNVTLQHDWVTWRKYNQNFTQHFELGTGFYNQKNYGTKVTWNAQYLHRWSLSRTWQLEYGIGITRHPYDGKQEDRTYGLVGFRGIF</sequence>
<comment type="caution">
    <text evidence="3">The sequence shown here is derived from an EMBL/GenBank/DDBJ whole genome shotgun (WGS) entry which is preliminary data.</text>
</comment>
<name>V2UVL6_9GAMM</name>
<gene>
    <name evidence="3" type="ORF">P255_00832</name>
</gene>
<evidence type="ECO:0000259" key="2">
    <source>
        <dbReference type="Pfam" id="PF21197"/>
    </source>
</evidence>
<protein>
    <submittedName>
        <fullName evidence="3">Poly-beta-1,6 N-acetyl-D-glucosamine export porin PgaA</fullName>
    </submittedName>
</protein>